<reference evidence="3" key="1">
    <citation type="submission" date="2016-10" db="EMBL/GenBank/DDBJ databases">
        <authorList>
            <person name="Varghese N."/>
            <person name="Submissions S."/>
        </authorList>
    </citation>
    <scope>NUCLEOTIDE SEQUENCE [LARGE SCALE GENOMIC DNA]</scope>
    <source>
        <strain evidence="3">DSM 10146</strain>
    </source>
</reference>
<organism evidence="2 3">
    <name type="scientific">Salipiger thiooxidans</name>
    <dbReference type="NCBI Taxonomy" id="282683"/>
    <lineage>
        <taxon>Bacteria</taxon>
        <taxon>Pseudomonadati</taxon>
        <taxon>Pseudomonadota</taxon>
        <taxon>Alphaproteobacteria</taxon>
        <taxon>Rhodobacterales</taxon>
        <taxon>Roseobacteraceae</taxon>
        <taxon>Salipiger</taxon>
    </lineage>
</organism>
<dbReference type="STRING" id="282683.SAMN04488105_104273"/>
<dbReference type="Pfam" id="PF13704">
    <property type="entry name" value="Glyco_tranf_2_4"/>
    <property type="match status" value="1"/>
</dbReference>
<protein>
    <submittedName>
        <fullName evidence="2">Glycosyl transferase family 2</fullName>
    </submittedName>
</protein>
<evidence type="ECO:0000313" key="2">
    <source>
        <dbReference type="EMBL" id="SDE51870.1"/>
    </source>
</evidence>
<feature type="compositionally biased region" description="Basic and acidic residues" evidence="1">
    <location>
        <begin position="269"/>
        <end position="281"/>
    </location>
</feature>
<keyword evidence="3" id="KW-1185">Reference proteome</keyword>
<gene>
    <name evidence="2" type="ORF">SAMN04488105_104273</name>
</gene>
<feature type="region of interest" description="Disordered" evidence="1">
    <location>
        <begin position="54"/>
        <end position="74"/>
    </location>
</feature>
<sequence>MSTSNDRRPTWPGGIAALLTQMEGRRAPIDYAPGEAPPPADLDLAPLAAQIVADPDDDPAEAPPFRSSHHRKRHALRREMTGQSELVFLNALLIAHLRKRTFPDHLPALFLRLWREQGCHLLTRLDPRWLVSSVTTFGDHGETPTQRSVGLALTVLFGTMKLYESERLFSGLPPDRPFPADRRSNTPLPMEMDAYSIASGGLDVNMIGRLWTEAEADPLIRPLAHHLLDLLIHDDRTLFRRLMTMRARKARKAEGGRTGDEGNAAQMAHDAESGPRTRDAENMQGSGGAETARPAAETGTGTARMNDGAGAPPEPRDRTKARPDNPAPVPVDRRQIPADRLRWGLVATIRAPLPEIARFAAHHLALGAEALHIYLDAPEPGTQTFLRRHPKLHVTACDAAYWQATGKPRPEAHQLRQAMNATRCLRETTETLDWLAHVDVDEFLLPQRPVAAILAEVAPRHAVARIAPAEALAPETGWPSHFKLTHHHARQPKAVLQDIYPTFGTHLYGGFLSHTSGKIFARTGIPDTRLGIHTLKYNGLEATNRARLDTLRLAHLHAPSWQHFRDHLAFRQEKGSYRPRSERVEMGQANLIAFLLEEEGEAGLRLLFDEVCADTPGLRARLAAHDMLLTADFDPDAEVRRLFGTLP</sequence>
<evidence type="ECO:0000256" key="1">
    <source>
        <dbReference type="SAM" id="MobiDB-lite"/>
    </source>
</evidence>
<dbReference type="AlphaFoldDB" id="A0A1G7DLD8"/>
<dbReference type="RefSeq" id="WP_089957536.1">
    <property type="nucleotide sequence ID" value="NZ_FNAV01000004.1"/>
</dbReference>
<keyword evidence="2" id="KW-0808">Transferase</keyword>
<feature type="region of interest" description="Disordered" evidence="1">
    <location>
        <begin position="249"/>
        <end position="332"/>
    </location>
</feature>
<accession>A0A1G7DLD8</accession>
<dbReference type="OrthoDB" id="7834507at2"/>
<dbReference type="GO" id="GO:0016740">
    <property type="term" value="F:transferase activity"/>
    <property type="evidence" value="ECO:0007669"/>
    <property type="project" value="UniProtKB-KW"/>
</dbReference>
<feature type="compositionally biased region" description="Basic and acidic residues" evidence="1">
    <location>
        <begin position="314"/>
        <end position="323"/>
    </location>
</feature>
<dbReference type="EMBL" id="FNAV01000004">
    <property type="protein sequence ID" value="SDE51870.1"/>
    <property type="molecule type" value="Genomic_DNA"/>
</dbReference>
<dbReference type="Proteomes" id="UP000198994">
    <property type="component" value="Unassembled WGS sequence"/>
</dbReference>
<proteinExistence type="predicted"/>
<name>A0A1G7DLD8_9RHOB</name>
<evidence type="ECO:0000313" key="3">
    <source>
        <dbReference type="Proteomes" id="UP000198994"/>
    </source>
</evidence>